<gene>
    <name evidence="2" type="ORF">ENSA7_29040</name>
</gene>
<protein>
    <submittedName>
        <fullName evidence="2">HEAT repeat protein</fullName>
    </submittedName>
</protein>
<dbReference type="AlphaFoldDB" id="A0A2S9YQ32"/>
<feature type="domain" description="NADP-dependent oxidoreductase" evidence="1">
    <location>
        <begin position="758"/>
        <end position="871"/>
    </location>
</feature>
<dbReference type="InterPro" id="IPR004155">
    <property type="entry name" value="PBS_lyase_HEAT"/>
</dbReference>
<dbReference type="PANTHER" id="PTHR43312:SF1">
    <property type="entry name" value="NADP-DEPENDENT OXIDOREDUCTASE DOMAIN-CONTAINING PROTEIN"/>
    <property type="match status" value="1"/>
</dbReference>
<dbReference type="InterPro" id="IPR016024">
    <property type="entry name" value="ARM-type_fold"/>
</dbReference>
<dbReference type="RefSeq" id="WP_106089916.1">
    <property type="nucleotide sequence ID" value="NZ_PVNL01000057.1"/>
</dbReference>
<dbReference type="SUPFAM" id="SSF51430">
    <property type="entry name" value="NAD(P)-linked oxidoreductase"/>
    <property type="match status" value="1"/>
</dbReference>
<name>A0A2S9YQ32_9BACT</name>
<reference evidence="2 3" key="1">
    <citation type="submission" date="2018-03" db="EMBL/GenBank/DDBJ databases">
        <title>Draft Genome Sequences of the Obligatory Marine Myxobacteria Enhygromyxa salina SWB007.</title>
        <authorList>
            <person name="Poehlein A."/>
            <person name="Moghaddam J.A."/>
            <person name="Harms H."/>
            <person name="Alanjari M."/>
            <person name="Koenig G.M."/>
            <person name="Daniel R."/>
            <person name="Schaeberle T.F."/>
        </authorList>
    </citation>
    <scope>NUCLEOTIDE SEQUENCE [LARGE SCALE GENOMIC DNA]</scope>
    <source>
        <strain evidence="2 3">SWB007</strain>
    </source>
</reference>
<organism evidence="2 3">
    <name type="scientific">Enhygromyxa salina</name>
    <dbReference type="NCBI Taxonomy" id="215803"/>
    <lineage>
        <taxon>Bacteria</taxon>
        <taxon>Pseudomonadati</taxon>
        <taxon>Myxococcota</taxon>
        <taxon>Polyangia</taxon>
        <taxon>Nannocystales</taxon>
        <taxon>Nannocystaceae</taxon>
        <taxon>Enhygromyxa</taxon>
    </lineage>
</organism>
<sequence>MTDAITPHRPRRGRIEAGCGEALIELLNPDPVLRRYAVDAVELDAVGLYALRDRLLGDTHGPVRVAVAERLARAARRRFGTGAPTRDEAAQWLLEALQDPLPSVREVSCRAVARHLDRGPEIEARLAQMLTSDPSWRTRRAAARALAAVAGEGGISGLIPGLEDPFWRVRHAVIQALALIAARSSDEDDQRARVREQILAAGAHLQEAARAALAYLASGWPEGEGEVPAVLGLIRDPGFGLELSDPDPAVVTARLLAASAVDPDKLVPLLAESHVPLREEAARRLASVDDPTCLLPALAWLEDPRVPNAPAIVRRLLDRIGDRAEPLVERALDSGRPGAIEWALTWIASYAGERLHARLPGLAAHANERVRAALVRTCRQLIERERGQGAQLWAGLIEEATRDPSPSVREAAALALADRDLVNLVGEWSDANLGPRARARVVELARDSELSEHGMTDPDVRVRLAAIGDGSALSPSWRARMLADADPWIRAASLDRAAALASLLGDDERDPSVRRIAARLLVREREQIEPTTVVRLLARASADADPWVRARALDLIQFNRDDAADDPELLAACLLATRDAAAMVRLSASAKLDVWPQLADRLEHTVTDGRADQAELCVAAWSRLIVELEPEPARARVERGIVELTDPRVRAHLLELAVVFGADPPSHALANQVSATSPRPAWEPPPPALVSKRALGRTGIELAPLVISGALSPTPSSLAQAAERGVDTWFWEPRHANLTRFLRQPIRRGQQVIAGSFHADRRGLTHDLELARRRLQRDHIDLFLLFWVRSPARLDPASLETLREFQRRGSIRSYGFSTHDRSIACAAIDSGDWPVIMTRHSAAHDGAEHELLPAAAAAGVGVLGFSALCYGRMLRPSAVFEQGAPAPDCYRYSLSQPAVAACISAPSRHRELVENLDVLDASTIDGSRQEVLRAHGKEIYADNKRFDRLLRRGGTAPLREAILELFERASEPSDAETESVPSSQG</sequence>
<evidence type="ECO:0000313" key="2">
    <source>
        <dbReference type="EMBL" id="PRQ07197.1"/>
    </source>
</evidence>
<accession>A0A2S9YQ32</accession>
<dbReference type="Pfam" id="PF13646">
    <property type="entry name" value="HEAT_2"/>
    <property type="match status" value="1"/>
</dbReference>
<dbReference type="OrthoDB" id="262536at2"/>
<dbReference type="Gene3D" id="3.20.20.100">
    <property type="entry name" value="NADP-dependent oxidoreductase domain"/>
    <property type="match status" value="1"/>
</dbReference>
<dbReference type="InterPro" id="IPR053135">
    <property type="entry name" value="AKR2_Oxidoreductase"/>
</dbReference>
<proteinExistence type="predicted"/>
<dbReference type="SUPFAM" id="SSF48371">
    <property type="entry name" value="ARM repeat"/>
    <property type="match status" value="1"/>
</dbReference>
<dbReference type="SMART" id="SM00567">
    <property type="entry name" value="EZ_HEAT"/>
    <property type="match status" value="5"/>
</dbReference>
<comment type="caution">
    <text evidence="2">The sequence shown here is derived from an EMBL/GenBank/DDBJ whole genome shotgun (WGS) entry which is preliminary data.</text>
</comment>
<dbReference type="Pfam" id="PF00248">
    <property type="entry name" value="Aldo_ket_red"/>
    <property type="match status" value="1"/>
</dbReference>
<dbReference type="InterPro" id="IPR036812">
    <property type="entry name" value="NAD(P)_OxRdtase_dom_sf"/>
</dbReference>
<dbReference type="Gene3D" id="1.25.10.10">
    <property type="entry name" value="Leucine-rich Repeat Variant"/>
    <property type="match status" value="3"/>
</dbReference>
<evidence type="ECO:0000259" key="1">
    <source>
        <dbReference type="Pfam" id="PF00248"/>
    </source>
</evidence>
<dbReference type="PANTHER" id="PTHR43312">
    <property type="entry name" value="D-THREO-ALDOSE 1-DEHYDROGENASE"/>
    <property type="match status" value="1"/>
</dbReference>
<evidence type="ECO:0000313" key="3">
    <source>
        <dbReference type="Proteomes" id="UP000238823"/>
    </source>
</evidence>
<dbReference type="EMBL" id="PVNL01000057">
    <property type="protein sequence ID" value="PRQ07197.1"/>
    <property type="molecule type" value="Genomic_DNA"/>
</dbReference>
<dbReference type="InterPro" id="IPR023210">
    <property type="entry name" value="NADP_OxRdtase_dom"/>
</dbReference>
<dbReference type="Proteomes" id="UP000238823">
    <property type="component" value="Unassembled WGS sequence"/>
</dbReference>
<dbReference type="InterPro" id="IPR011989">
    <property type="entry name" value="ARM-like"/>
</dbReference>